<dbReference type="Gene3D" id="3.55.50.30">
    <property type="match status" value="1"/>
</dbReference>
<feature type="domain" description="Protein FecR C-terminal" evidence="3">
    <location>
        <begin position="320"/>
        <end position="388"/>
    </location>
</feature>
<reference evidence="5" key="1">
    <citation type="submission" date="2017-04" db="EMBL/GenBank/DDBJ databases">
        <authorList>
            <person name="Varghese N."/>
            <person name="Submissions S."/>
        </authorList>
    </citation>
    <scope>NUCLEOTIDE SEQUENCE [LARGE SCALE GENOMIC DNA]</scope>
    <source>
        <strain evidence="5">DSM 12126</strain>
    </source>
</reference>
<accession>A0A1W2AZ61</accession>
<dbReference type="InterPro" id="IPR032508">
    <property type="entry name" value="FecR_C"/>
</dbReference>
<evidence type="ECO:0000256" key="1">
    <source>
        <dbReference type="SAM" id="Phobius"/>
    </source>
</evidence>
<dbReference type="InterPro" id="IPR012373">
    <property type="entry name" value="Ferrdict_sens_TM"/>
</dbReference>
<dbReference type="AlphaFoldDB" id="A0A1W2AZ61"/>
<feature type="transmembrane region" description="Helical" evidence="1">
    <location>
        <begin position="93"/>
        <end position="115"/>
    </location>
</feature>
<protein>
    <submittedName>
        <fullName evidence="4">FecR family protein</fullName>
    </submittedName>
</protein>
<evidence type="ECO:0000259" key="3">
    <source>
        <dbReference type="Pfam" id="PF16344"/>
    </source>
</evidence>
<keyword evidence="1" id="KW-1133">Transmembrane helix</keyword>
<evidence type="ECO:0000313" key="4">
    <source>
        <dbReference type="EMBL" id="SMC65762.1"/>
    </source>
</evidence>
<dbReference type="GO" id="GO:0016989">
    <property type="term" value="F:sigma factor antagonist activity"/>
    <property type="evidence" value="ECO:0007669"/>
    <property type="project" value="TreeGrafter"/>
</dbReference>
<dbReference type="Pfam" id="PF04773">
    <property type="entry name" value="FecR"/>
    <property type="match status" value="1"/>
</dbReference>
<sequence>MGVSACIWYLQFTTMDRKEFEHLAARFLKGNLSTEEGRRLAEHYDALQEKERGWNENTMGVKDEVQHAIYGKVLQEIARHRAPDQERKSRNIFLSWQAAAIFTAIVSAAALFFYIQSPAEKPLKRTARPALAHDVGPGGNKAVLTLADGSQVTLDSAGPESVYHMKAVAPLAADEQPAYNTISTPLGGQYQLVLADGSKVWLNAGSSIRFPIAFGQTERSVAIKGEVYFEIAKDKKRPFKVQSGRQQLEVLGTHFNVNAYDDEAEIKTTLLEGSVKVREGAHGQTAMLKPGQQARLSGSTGQMDVVKVDIEEAVSWKNGYFIFDNEEIHSVMRKISRWYGVEVVYANAQISENFGGTISKFENVSQVLKILEATGTIHFKIEGRKIIVM</sequence>
<dbReference type="Pfam" id="PF16344">
    <property type="entry name" value="FecR_C"/>
    <property type="match status" value="1"/>
</dbReference>
<keyword evidence="1" id="KW-0472">Membrane</keyword>
<evidence type="ECO:0000259" key="2">
    <source>
        <dbReference type="Pfam" id="PF04773"/>
    </source>
</evidence>
<dbReference type="EMBL" id="FWXT01000001">
    <property type="protein sequence ID" value="SMC65762.1"/>
    <property type="molecule type" value="Genomic_DNA"/>
</dbReference>
<dbReference type="STRING" id="151894.SAMN04488524_1757"/>
<evidence type="ECO:0000313" key="5">
    <source>
        <dbReference type="Proteomes" id="UP000192756"/>
    </source>
</evidence>
<dbReference type="PANTHER" id="PTHR30273:SF2">
    <property type="entry name" value="PROTEIN FECR"/>
    <property type="match status" value="1"/>
</dbReference>
<dbReference type="FunFam" id="2.60.120.1440:FF:000001">
    <property type="entry name" value="Putative anti-sigma factor"/>
    <property type="match status" value="1"/>
</dbReference>
<dbReference type="PANTHER" id="PTHR30273">
    <property type="entry name" value="PERIPLASMIC SIGNAL SENSOR AND SIGMA FACTOR ACTIVATOR FECR-RELATED"/>
    <property type="match status" value="1"/>
</dbReference>
<feature type="domain" description="FecR protein" evidence="2">
    <location>
        <begin position="181"/>
        <end position="276"/>
    </location>
</feature>
<keyword evidence="5" id="KW-1185">Reference proteome</keyword>
<organism evidence="4 5">
    <name type="scientific">Pedobacter africanus</name>
    <dbReference type="NCBI Taxonomy" id="151894"/>
    <lineage>
        <taxon>Bacteria</taxon>
        <taxon>Pseudomonadati</taxon>
        <taxon>Bacteroidota</taxon>
        <taxon>Sphingobacteriia</taxon>
        <taxon>Sphingobacteriales</taxon>
        <taxon>Sphingobacteriaceae</taxon>
        <taxon>Pedobacter</taxon>
    </lineage>
</organism>
<name>A0A1W2AZ61_9SPHI</name>
<proteinExistence type="predicted"/>
<keyword evidence="1" id="KW-0812">Transmembrane</keyword>
<dbReference type="InterPro" id="IPR006860">
    <property type="entry name" value="FecR"/>
</dbReference>
<dbReference type="Proteomes" id="UP000192756">
    <property type="component" value="Unassembled WGS sequence"/>
</dbReference>
<gene>
    <name evidence="4" type="ORF">SAMN04488524_1757</name>
</gene>
<dbReference type="Gene3D" id="2.60.120.1440">
    <property type="match status" value="1"/>
</dbReference>